<reference evidence="2 3" key="1">
    <citation type="submission" date="2018-02" db="EMBL/GenBank/DDBJ databases">
        <title>The genomes of Aspergillus section Nigri reveals drivers in fungal speciation.</title>
        <authorList>
            <consortium name="DOE Joint Genome Institute"/>
            <person name="Vesth T.C."/>
            <person name="Nybo J."/>
            <person name="Theobald S."/>
            <person name="Brandl J."/>
            <person name="Frisvad J.C."/>
            <person name="Nielsen K.F."/>
            <person name="Lyhne E.K."/>
            <person name="Kogle M.E."/>
            <person name="Kuo A."/>
            <person name="Riley R."/>
            <person name="Clum A."/>
            <person name="Nolan M."/>
            <person name="Lipzen A."/>
            <person name="Salamov A."/>
            <person name="Henrissat B."/>
            <person name="Wiebenga A."/>
            <person name="De vries R.P."/>
            <person name="Grigoriev I.V."/>
            <person name="Mortensen U.H."/>
            <person name="Andersen M.R."/>
            <person name="Baker S.E."/>
        </authorList>
    </citation>
    <scope>NUCLEOTIDE SEQUENCE [LARGE SCALE GENOMIC DNA]</scope>
    <source>
        <strain evidence="2 3">CBS 101889</strain>
    </source>
</reference>
<dbReference type="Gene3D" id="3.40.630.30">
    <property type="match status" value="1"/>
</dbReference>
<dbReference type="InterPro" id="IPR016181">
    <property type="entry name" value="Acyl_CoA_acyltransferase"/>
</dbReference>
<dbReference type="AlphaFoldDB" id="A0A395IDE0"/>
<dbReference type="InterPro" id="IPR053144">
    <property type="entry name" value="Acetyltransferase_Butenolide"/>
</dbReference>
<dbReference type="RefSeq" id="XP_025555328.1">
    <property type="nucleotide sequence ID" value="XM_025690416.1"/>
</dbReference>
<dbReference type="Proteomes" id="UP000248961">
    <property type="component" value="Unassembled WGS sequence"/>
</dbReference>
<feature type="domain" description="N-acetyltransferase" evidence="1">
    <location>
        <begin position="19"/>
        <end position="181"/>
    </location>
</feature>
<name>A0A395IDE0_ASPHC</name>
<sequence>MSSRTETKYWTREHFLVSTDKNLLSPTAINRAFAQDFIYWAQPFPEEVLRSIIDNSVCFGLYRLASHPVSDSEGVLSNIPVGSLTSGNVEQIGFGRLITDSVTFAYLSDVYVLPEYQGNGLGGWLIDCVDEVVKPLPYLRWLMLRTSGEKRQESYEKRLGMSVIQSGDIRKGPVMMGRKGERGTV</sequence>
<protein>
    <recommendedName>
        <fullName evidence="1">N-acetyltransferase domain-containing protein</fullName>
    </recommendedName>
</protein>
<dbReference type="GO" id="GO:0016747">
    <property type="term" value="F:acyltransferase activity, transferring groups other than amino-acyl groups"/>
    <property type="evidence" value="ECO:0007669"/>
    <property type="project" value="InterPro"/>
</dbReference>
<dbReference type="EMBL" id="KZ824270">
    <property type="protein sequence ID" value="RAL16174.1"/>
    <property type="molecule type" value="Genomic_DNA"/>
</dbReference>
<dbReference type="SUPFAM" id="SSF55729">
    <property type="entry name" value="Acyl-CoA N-acyltransferases (Nat)"/>
    <property type="match status" value="1"/>
</dbReference>
<organism evidence="2 3">
    <name type="scientific">Aspergillus homomorphus (strain CBS 101889)</name>
    <dbReference type="NCBI Taxonomy" id="1450537"/>
    <lineage>
        <taxon>Eukaryota</taxon>
        <taxon>Fungi</taxon>
        <taxon>Dikarya</taxon>
        <taxon>Ascomycota</taxon>
        <taxon>Pezizomycotina</taxon>
        <taxon>Eurotiomycetes</taxon>
        <taxon>Eurotiomycetidae</taxon>
        <taxon>Eurotiales</taxon>
        <taxon>Aspergillaceae</taxon>
        <taxon>Aspergillus</taxon>
        <taxon>Aspergillus subgen. Circumdati</taxon>
    </lineage>
</organism>
<dbReference type="GeneID" id="37194705"/>
<evidence type="ECO:0000313" key="2">
    <source>
        <dbReference type="EMBL" id="RAL16174.1"/>
    </source>
</evidence>
<dbReference type="OrthoDB" id="10039976at2759"/>
<proteinExistence type="predicted"/>
<dbReference type="Pfam" id="PF13508">
    <property type="entry name" value="Acetyltransf_7"/>
    <property type="match status" value="1"/>
</dbReference>
<evidence type="ECO:0000259" key="1">
    <source>
        <dbReference type="PROSITE" id="PS51186"/>
    </source>
</evidence>
<dbReference type="VEuPathDB" id="FungiDB:BO97DRAFT_184510"/>
<keyword evidence="3" id="KW-1185">Reference proteome</keyword>
<dbReference type="CDD" id="cd04301">
    <property type="entry name" value="NAT_SF"/>
    <property type="match status" value="1"/>
</dbReference>
<dbReference type="PANTHER" id="PTHR43233:SF1">
    <property type="entry name" value="FAMILY N-ACETYLTRANSFERASE, PUTATIVE (AFU_ORTHOLOGUE AFUA_6G03350)-RELATED"/>
    <property type="match status" value="1"/>
</dbReference>
<dbReference type="PROSITE" id="PS51186">
    <property type="entry name" value="GNAT"/>
    <property type="match status" value="1"/>
</dbReference>
<dbReference type="InterPro" id="IPR000182">
    <property type="entry name" value="GNAT_dom"/>
</dbReference>
<gene>
    <name evidence="2" type="ORF">BO97DRAFT_184510</name>
</gene>
<evidence type="ECO:0000313" key="3">
    <source>
        <dbReference type="Proteomes" id="UP000248961"/>
    </source>
</evidence>
<dbReference type="PANTHER" id="PTHR43233">
    <property type="entry name" value="FAMILY N-ACETYLTRANSFERASE, PUTATIVE (AFU_ORTHOLOGUE AFUA_6G03350)-RELATED"/>
    <property type="match status" value="1"/>
</dbReference>
<dbReference type="STRING" id="1450537.A0A395IDE0"/>
<accession>A0A395IDE0</accession>